<comment type="similarity">
    <text evidence="11">Belongs to the SEDS family. FtsW subfamily.</text>
</comment>
<dbReference type="GO" id="GO:0008360">
    <property type="term" value="P:regulation of cell shape"/>
    <property type="evidence" value="ECO:0007669"/>
    <property type="project" value="UniProtKB-KW"/>
</dbReference>
<evidence type="ECO:0000256" key="13">
    <source>
        <dbReference type="ARBA" id="ARBA00041418"/>
    </source>
</evidence>
<evidence type="ECO:0000256" key="8">
    <source>
        <dbReference type="ARBA" id="ARBA00023136"/>
    </source>
</evidence>
<dbReference type="GO" id="GO:0005886">
    <property type="term" value="C:plasma membrane"/>
    <property type="evidence" value="ECO:0007669"/>
    <property type="project" value="TreeGrafter"/>
</dbReference>
<keyword evidence="2" id="KW-0328">Glycosyltransferase</keyword>
<keyword evidence="5" id="KW-0133">Cell shape</keyword>
<evidence type="ECO:0000256" key="1">
    <source>
        <dbReference type="ARBA" id="ARBA00004141"/>
    </source>
</evidence>
<feature type="transmembrane region" description="Helical" evidence="17">
    <location>
        <begin position="266"/>
        <end position="292"/>
    </location>
</feature>
<feature type="transmembrane region" description="Helical" evidence="17">
    <location>
        <begin position="191"/>
        <end position="209"/>
    </location>
</feature>
<evidence type="ECO:0000313" key="18">
    <source>
        <dbReference type="EMBL" id="SDB07250.1"/>
    </source>
</evidence>
<evidence type="ECO:0000256" key="5">
    <source>
        <dbReference type="ARBA" id="ARBA00022960"/>
    </source>
</evidence>
<feature type="transmembrane region" description="Helical" evidence="17">
    <location>
        <begin position="58"/>
        <end position="76"/>
    </location>
</feature>
<evidence type="ECO:0000256" key="7">
    <source>
        <dbReference type="ARBA" id="ARBA00022989"/>
    </source>
</evidence>
<evidence type="ECO:0000256" key="16">
    <source>
        <dbReference type="ARBA" id="ARBA00049966"/>
    </source>
</evidence>
<dbReference type="GO" id="GO:0015648">
    <property type="term" value="F:lipid-linked peptidoglycan transporter activity"/>
    <property type="evidence" value="ECO:0007669"/>
    <property type="project" value="TreeGrafter"/>
</dbReference>
<accession>A0A1G6AFZ7</accession>
<evidence type="ECO:0000256" key="17">
    <source>
        <dbReference type="SAM" id="Phobius"/>
    </source>
</evidence>
<organism evidence="18 19">
    <name type="scientific">Eubacterium oxidoreducens</name>
    <dbReference type="NCBI Taxonomy" id="1732"/>
    <lineage>
        <taxon>Bacteria</taxon>
        <taxon>Bacillati</taxon>
        <taxon>Bacillota</taxon>
        <taxon>Clostridia</taxon>
        <taxon>Eubacteriales</taxon>
        <taxon>Eubacteriaceae</taxon>
        <taxon>Eubacterium</taxon>
    </lineage>
</organism>
<evidence type="ECO:0000256" key="10">
    <source>
        <dbReference type="ARBA" id="ARBA00033270"/>
    </source>
</evidence>
<feature type="transmembrane region" description="Helical" evidence="17">
    <location>
        <begin position="20"/>
        <end position="38"/>
    </location>
</feature>
<evidence type="ECO:0000256" key="2">
    <source>
        <dbReference type="ARBA" id="ARBA00022676"/>
    </source>
</evidence>
<evidence type="ECO:0000256" key="12">
    <source>
        <dbReference type="ARBA" id="ARBA00041185"/>
    </source>
</evidence>
<dbReference type="EC" id="2.4.99.28" evidence="14"/>
<feature type="transmembrane region" description="Helical" evidence="17">
    <location>
        <begin position="83"/>
        <end position="102"/>
    </location>
</feature>
<comment type="function">
    <text evidence="16">Peptidoglycan polymerase that is essential for cell division.</text>
</comment>
<gene>
    <name evidence="18" type="ORF">SAMN02910417_00532</name>
</gene>
<evidence type="ECO:0000256" key="11">
    <source>
        <dbReference type="ARBA" id="ARBA00038053"/>
    </source>
</evidence>
<keyword evidence="19" id="KW-1185">Reference proteome</keyword>
<evidence type="ECO:0000256" key="14">
    <source>
        <dbReference type="ARBA" id="ARBA00044770"/>
    </source>
</evidence>
<keyword evidence="18" id="KW-0132">Cell division</keyword>
<dbReference type="Pfam" id="PF01098">
    <property type="entry name" value="FTSW_RODA_SPOVE"/>
    <property type="match status" value="1"/>
</dbReference>
<dbReference type="RefSeq" id="WP_090171910.1">
    <property type="nucleotide sequence ID" value="NZ_FMXR01000005.1"/>
</dbReference>
<dbReference type="PANTHER" id="PTHR30474">
    <property type="entry name" value="CELL CYCLE PROTEIN"/>
    <property type="match status" value="1"/>
</dbReference>
<dbReference type="GO" id="GO:0009252">
    <property type="term" value="P:peptidoglycan biosynthetic process"/>
    <property type="evidence" value="ECO:0007669"/>
    <property type="project" value="UniProtKB-KW"/>
</dbReference>
<keyword evidence="4 17" id="KW-0812">Transmembrane</keyword>
<protein>
    <recommendedName>
        <fullName evidence="12">Probable peptidoglycan glycosyltransferase FtsW</fullName>
        <ecNumber evidence="14">2.4.99.28</ecNumber>
    </recommendedName>
    <alternativeName>
        <fullName evidence="13">Cell division protein FtsW</fullName>
    </alternativeName>
    <alternativeName>
        <fullName evidence="10">Cell wall polymerase</fullName>
    </alternativeName>
    <alternativeName>
        <fullName evidence="9">Peptidoglycan polymerase</fullName>
    </alternativeName>
</protein>
<dbReference type="GO" id="GO:0051301">
    <property type="term" value="P:cell division"/>
    <property type="evidence" value="ECO:0007669"/>
    <property type="project" value="UniProtKB-KW"/>
</dbReference>
<evidence type="ECO:0000256" key="15">
    <source>
        <dbReference type="ARBA" id="ARBA00049902"/>
    </source>
</evidence>
<keyword evidence="8 17" id="KW-0472">Membrane</keyword>
<comment type="catalytic activity">
    <reaction evidence="15">
        <text>[GlcNAc-(1-&gt;4)-Mur2Ac(oyl-L-Ala-gamma-D-Glu-L-Lys-D-Ala-D-Ala)](n)-di-trans,octa-cis-undecaprenyl diphosphate + beta-D-GlcNAc-(1-&gt;4)-Mur2Ac(oyl-L-Ala-gamma-D-Glu-L-Lys-D-Ala-D-Ala)-di-trans,octa-cis-undecaprenyl diphosphate = [GlcNAc-(1-&gt;4)-Mur2Ac(oyl-L-Ala-gamma-D-Glu-L-Lys-D-Ala-D-Ala)](n+1)-di-trans,octa-cis-undecaprenyl diphosphate + di-trans,octa-cis-undecaprenyl diphosphate + H(+)</text>
        <dbReference type="Rhea" id="RHEA:23708"/>
        <dbReference type="Rhea" id="RHEA-COMP:9602"/>
        <dbReference type="Rhea" id="RHEA-COMP:9603"/>
        <dbReference type="ChEBI" id="CHEBI:15378"/>
        <dbReference type="ChEBI" id="CHEBI:58405"/>
        <dbReference type="ChEBI" id="CHEBI:60033"/>
        <dbReference type="ChEBI" id="CHEBI:78435"/>
        <dbReference type="EC" id="2.4.99.28"/>
    </reaction>
</comment>
<evidence type="ECO:0000256" key="9">
    <source>
        <dbReference type="ARBA" id="ARBA00032370"/>
    </source>
</evidence>
<dbReference type="PANTHER" id="PTHR30474:SF2">
    <property type="entry name" value="PEPTIDOGLYCAN GLYCOSYLTRANSFERASE FTSW-RELATED"/>
    <property type="match status" value="1"/>
</dbReference>
<dbReference type="InterPro" id="IPR001182">
    <property type="entry name" value="FtsW/RodA"/>
</dbReference>
<evidence type="ECO:0000256" key="6">
    <source>
        <dbReference type="ARBA" id="ARBA00022984"/>
    </source>
</evidence>
<keyword evidence="6" id="KW-0573">Peptidoglycan synthesis</keyword>
<evidence type="ECO:0000256" key="3">
    <source>
        <dbReference type="ARBA" id="ARBA00022679"/>
    </source>
</evidence>
<dbReference type="Proteomes" id="UP000199228">
    <property type="component" value="Unassembled WGS sequence"/>
</dbReference>
<keyword evidence="18" id="KW-0131">Cell cycle</keyword>
<keyword evidence="3" id="KW-0808">Transferase</keyword>
<dbReference type="GO" id="GO:0008955">
    <property type="term" value="F:peptidoglycan glycosyltransferase activity"/>
    <property type="evidence" value="ECO:0007669"/>
    <property type="project" value="UniProtKB-EC"/>
</dbReference>
<dbReference type="AlphaFoldDB" id="A0A1G6AFZ7"/>
<sequence>MRRQKAEGTTRTTKYFDYTLLFLIIFMLGFGLVLLYSTSSYEAMNKFGDSTYYLRHQLRNMMLGLVLMVFFIVVDYRRWKRLALPIYGLSLLACVAVIFFGVEYNGSKRWLEIQGIQFQPSEIAKIAIILFMALIISRRPNCLGTFKNYCKMIAFAVPLGGIVAVSNLSTAIIIMGIAMIMLFVAGPKARYFIGLMVAGAFAVVALILAQGYRSSRIGAWLHPEDYDNGYQTLQGLYAIGSGGLFGKGLGESVQKLGGVPEAQNDMIFSIICEELGIFGAICIILLFVLMLWRFMFIANNAKDLFGSMIAVGVFAHIALQVILNIAVVTNTIPNTGIILPFISYGGTSLIFLMAEMGLVLNVSRSIRIEDR</sequence>
<keyword evidence="7 17" id="KW-1133">Transmembrane helix</keyword>
<feature type="transmembrane region" description="Helical" evidence="17">
    <location>
        <begin position="341"/>
        <end position="362"/>
    </location>
</feature>
<dbReference type="STRING" id="1732.SAMN02910417_00532"/>
<comment type="subcellular location">
    <subcellularLocation>
        <location evidence="1">Membrane</location>
        <topology evidence="1">Multi-pass membrane protein</topology>
    </subcellularLocation>
</comment>
<dbReference type="GO" id="GO:0032153">
    <property type="term" value="C:cell division site"/>
    <property type="evidence" value="ECO:0007669"/>
    <property type="project" value="TreeGrafter"/>
</dbReference>
<name>A0A1G6AFZ7_EUBOX</name>
<feature type="transmembrane region" description="Helical" evidence="17">
    <location>
        <begin position="152"/>
        <end position="185"/>
    </location>
</feature>
<dbReference type="EMBL" id="FMXR01000005">
    <property type="protein sequence ID" value="SDB07250.1"/>
    <property type="molecule type" value="Genomic_DNA"/>
</dbReference>
<reference evidence="18 19" key="1">
    <citation type="submission" date="2016-10" db="EMBL/GenBank/DDBJ databases">
        <authorList>
            <person name="de Groot N.N."/>
        </authorList>
    </citation>
    <scope>NUCLEOTIDE SEQUENCE [LARGE SCALE GENOMIC DNA]</scope>
    <source>
        <strain evidence="18 19">DSM 3217</strain>
    </source>
</reference>
<proteinExistence type="inferred from homology"/>
<evidence type="ECO:0000313" key="19">
    <source>
        <dbReference type="Proteomes" id="UP000199228"/>
    </source>
</evidence>
<dbReference type="OrthoDB" id="9812661at2"/>
<evidence type="ECO:0000256" key="4">
    <source>
        <dbReference type="ARBA" id="ARBA00022692"/>
    </source>
</evidence>
<feature type="transmembrane region" description="Helical" evidence="17">
    <location>
        <begin position="304"/>
        <end position="329"/>
    </location>
</feature>